<name>A0ABS8BJ22_9NEIS</name>
<organism evidence="2 3">
    <name type="scientific">Deefgea salmonis</name>
    <dbReference type="NCBI Taxonomy" id="2875502"/>
    <lineage>
        <taxon>Bacteria</taxon>
        <taxon>Pseudomonadati</taxon>
        <taxon>Pseudomonadota</taxon>
        <taxon>Betaproteobacteria</taxon>
        <taxon>Neisseriales</taxon>
        <taxon>Chitinibacteraceae</taxon>
        <taxon>Deefgea</taxon>
    </lineage>
</organism>
<proteinExistence type="predicted"/>
<dbReference type="EMBL" id="JAJAWG010000002">
    <property type="protein sequence ID" value="MCB5195714.1"/>
    <property type="molecule type" value="Genomic_DNA"/>
</dbReference>
<protein>
    <submittedName>
        <fullName evidence="2">Uncharacterized protein</fullName>
    </submittedName>
</protein>
<accession>A0ABS8BJ22</accession>
<feature type="compositionally biased region" description="Basic and acidic residues" evidence="1">
    <location>
        <begin position="47"/>
        <end position="60"/>
    </location>
</feature>
<reference evidence="2 3" key="1">
    <citation type="submission" date="2021-10" db="EMBL/GenBank/DDBJ databases">
        <authorList>
            <person name="Chen M."/>
        </authorList>
    </citation>
    <scope>NUCLEOTIDE SEQUENCE [LARGE SCALE GENOMIC DNA]</scope>
    <source>
        <strain evidence="2 3">H3-26</strain>
    </source>
</reference>
<sequence>MDTAVGVLSGFIEFPSIKRSHTPSMTARAAGKIDWTIDPLPYDPQPEIERRPKTKPRDTADLHFHAPVNTHSNVNSAVTQAFKLTFGVLELATKEALPLFQRQRLQHFCKPKNDFIGTIKPQKQK</sequence>
<dbReference type="Proteomes" id="UP001198034">
    <property type="component" value="Unassembled WGS sequence"/>
</dbReference>
<comment type="caution">
    <text evidence="2">The sequence shown here is derived from an EMBL/GenBank/DDBJ whole genome shotgun (WGS) entry which is preliminary data.</text>
</comment>
<evidence type="ECO:0000256" key="1">
    <source>
        <dbReference type="SAM" id="MobiDB-lite"/>
    </source>
</evidence>
<feature type="region of interest" description="Disordered" evidence="1">
    <location>
        <begin position="41"/>
        <end position="60"/>
    </location>
</feature>
<evidence type="ECO:0000313" key="2">
    <source>
        <dbReference type="EMBL" id="MCB5195714.1"/>
    </source>
</evidence>
<gene>
    <name evidence="2" type="ORF">LG219_05355</name>
</gene>
<dbReference type="RefSeq" id="WP_226763504.1">
    <property type="nucleotide sequence ID" value="NZ_JAJAWG010000002.1"/>
</dbReference>
<keyword evidence="3" id="KW-1185">Reference proteome</keyword>
<evidence type="ECO:0000313" key="3">
    <source>
        <dbReference type="Proteomes" id="UP001198034"/>
    </source>
</evidence>